<name>A0ABU0ZEP9_9ACTN</name>
<organism evidence="1 2">
    <name type="scientific">Phytohabitans maris</name>
    <dbReference type="NCBI Taxonomy" id="3071409"/>
    <lineage>
        <taxon>Bacteria</taxon>
        <taxon>Bacillati</taxon>
        <taxon>Actinomycetota</taxon>
        <taxon>Actinomycetes</taxon>
        <taxon>Micromonosporales</taxon>
        <taxon>Micromonosporaceae</taxon>
    </lineage>
</organism>
<gene>
    <name evidence="1" type="ORF">RB614_13510</name>
</gene>
<dbReference type="RefSeq" id="WP_308712809.1">
    <property type="nucleotide sequence ID" value="NZ_JAVHUY010000011.1"/>
</dbReference>
<proteinExistence type="predicted"/>
<evidence type="ECO:0000313" key="1">
    <source>
        <dbReference type="EMBL" id="MDQ7905536.1"/>
    </source>
</evidence>
<keyword evidence="2" id="KW-1185">Reference proteome</keyword>
<dbReference type="Proteomes" id="UP001230908">
    <property type="component" value="Unassembled WGS sequence"/>
</dbReference>
<protein>
    <submittedName>
        <fullName evidence="1">Uncharacterized protein</fullName>
    </submittedName>
</protein>
<accession>A0ABU0ZEP9</accession>
<dbReference type="EMBL" id="JAVHUY010000011">
    <property type="protein sequence ID" value="MDQ7905536.1"/>
    <property type="molecule type" value="Genomic_DNA"/>
</dbReference>
<comment type="caution">
    <text evidence="1">The sequence shown here is derived from an EMBL/GenBank/DDBJ whole genome shotgun (WGS) entry which is preliminary data.</text>
</comment>
<evidence type="ECO:0000313" key="2">
    <source>
        <dbReference type="Proteomes" id="UP001230908"/>
    </source>
</evidence>
<sequence length="57" mass="5782">MKPQPRRVQGEASWRGSSRSALSGVPFIDVVGAAALPAAPPGGRLIMPRTGASVGVL</sequence>
<reference evidence="1 2" key="1">
    <citation type="submission" date="2023-08" db="EMBL/GenBank/DDBJ databases">
        <title>Phytohabitans sansha sp. nov., isolated from marine sediment.</title>
        <authorList>
            <person name="Zhao Y."/>
            <person name="Yi K."/>
        </authorList>
    </citation>
    <scope>NUCLEOTIDE SEQUENCE [LARGE SCALE GENOMIC DNA]</scope>
    <source>
        <strain evidence="1 2">ZYX-F-186</strain>
    </source>
</reference>